<dbReference type="AlphaFoldDB" id="A0A1A6A0M5"/>
<evidence type="ECO:0000313" key="5">
    <source>
        <dbReference type="Proteomes" id="UP000078595"/>
    </source>
</evidence>
<protein>
    <submittedName>
        <fullName evidence="3">Uncharacterized protein</fullName>
    </submittedName>
</protein>
<dbReference type="OrthoDB" id="424753at2759"/>
<reference evidence="4" key="2">
    <citation type="submission" date="2013-07" db="EMBL/GenBank/DDBJ databases">
        <authorList>
            <consortium name="The Broad Institute Genome Sequencing Platform"/>
            <person name="Cuomo C."/>
            <person name="Litvintseva A."/>
            <person name="Chen Y."/>
            <person name="Heitman J."/>
            <person name="Sun S."/>
            <person name="Springer D."/>
            <person name="Dromer F."/>
            <person name="Young S.K."/>
            <person name="Zeng Q."/>
            <person name="Gargeya S."/>
            <person name="Fitzgerald M."/>
            <person name="Abouelleil A."/>
            <person name="Alvarado L."/>
            <person name="Berlin A.M."/>
            <person name="Chapman S.B."/>
            <person name="Dewar J."/>
            <person name="Goldberg J."/>
            <person name="Griggs A."/>
            <person name="Gujja S."/>
            <person name="Hansen M."/>
            <person name="Howarth C."/>
            <person name="Imamovic A."/>
            <person name="Larimer J."/>
            <person name="McCowan C."/>
            <person name="Murphy C."/>
            <person name="Pearson M."/>
            <person name="Priest M."/>
            <person name="Roberts A."/>
            <person name="Saif S."/>
            <person name="Shea T."/>
            <person name="Sykes S."/>
            <person name="Wortman J."/>
            <person name="Nusbaum C."/>
            <person name="Birren B."/>
        </authorList>
    </citation>
    <scope>NUCLEOTIDE SEQUENCE</scope>
    <source>
        <strain evidence="4">CBS 10117</strain>
    </source>
</reference>
<reference evidence="4" key="3">
    <citation type="submission" date="2024-02" db="EMBL/GenBank/DDBJ databases">
        <title>Comparative genomics of Cryptococcus and Kwoniella reveals pathogenesis evolution and contrasting modes of karyotype evolution via chromosome fusion or intercentromeric recombination.</title>
        <authorList>
            <person name="Coelho M.A."/>
            <person name="David-Palma M."/>
            <person name="Shea T."/>
            <person name="Bowers K."/>
            <person name="McGinley-Smith S."/>
            <person name="Mohammad A.W."/>
            <person name="Gnirke A."/>
            <person name="Yurkov A.M."/>
            <person name="Nowrousian M."/>
            <person name="Sun S."/>
            <person name="Cuomo C.A."/>
            <person name="Heitman J."/>
        </authorList>
    </citation>
    <scope>NUCLEOTIDE SEQUENCE</scope>
    <source>
        <strain evidence="4">CBS 10117</strain>
    </source>
</reference>
<dbReference type="Proteomes" id="UP000078595">
    <property type="component" value="Chromosome 7"/>
</dbReference>
<sequence>MIKISSAITLLAPLFVYGGIIPRRGDTEVNSVTRRWDESLKANPLVDADGPKVQDVVQGTLATSGSWLLSFLAAYANSRSGELSKHWTPQGDPTPTEDPSEELHQAGFHLIDKNGEPFDQDVEFDWTLALDSDRTAQNWWVAGLERAAVRMGGYKGLSKDGISDGNPEDAFKTFTGHTAETYEPNEEDIRDLWTLLSPSKTTPIVLLKESKVEGRTDTFEEWYGVLEALSPKDADLQRPWERGTVKYWQTWQPGGITQKGKSVTVRFSDLVKDIKKVVHLKYDDH</sequence>
<dbReference type="GeneID" id="28969599"/>
<reference evidence="3" key="1">
    <citation type="submission" date="2013-07" db="EMBL/GenBank/DDBJ databases">
        <title>The Genome Sequence of Cryptococcus dejecticola CBS10117.</title>
        <authorList>
            <consortium name="The Broad Institute Genome Sequencing Platform"/>
            <person name="Cuomo C."/>
            <person name="Litvintseva A."/>
            <person name="Chen Y."/>
            <person name="Heitman J."/>
            <person name="Sun S."/>
            <person name="Springer D."/>
            <person name="Dromer F."/>
            <person name="Young S.K."/>
            <person name="Zeng Q."/>
            <person name="Gargeya S."/>
            <person name="Fitzgerald M."/>
            <person name="Abouelleil A."/>
            <person name="Alvarado L."/>
            <person name="Berlin A.M."/>
            <person name="Chapman S.B."/>
            <person name="Dewar J."/>
            <person name="Goldberg J."/>
            <person name="Griggs A."/>
            <person name="Gujja S."/>
            <person name="Hansen M."/>
            <person name="Howarth C."/>
            <person name="Imamovic A."/>
            <person name="Larimer J."/>
            <person name="McCowan C."/>
            <person name="Murphy C."/>
            <person name="Pearson M."/>
            <person name="Priest M."/>
            <person name="Roberts A."/>
            <person name="Saif S."/>
            <person name="Shea T."/>
            <person name="Sykes S."/>
            <person name="Wortman J."/>
            <person name="Nusbaum C."/>
            <person name="Birren B."/>
        </authorList>
    </citation>
    <scope>NUCLEOTIDE SEQUENCE [LARGE SCALE GENOMIC DNA]</scope>
    <source>
        <strain evidence="3">CBS 10117</strain>
    </source>
</reference>
<organism evidence="3">
    <name type="scientific">Kwoniella dejecticola CBS 10117</name>
    <dbReference type="NCBI Taxonomy" id="1296121"/>
    <lineage>
        <taxon>Eukaryota</taxon>
        <taxon>Fungi</taxon>
        <taxon>Dikarya</taxon>
        <taxon>Basidiomycota</taxon>
        <taxon>Agaricomycotina</taxon>
        <taxon>Tremellomycetes</taxon>
        <taxon>Tremellales</taxon>
        <taxon>Cryptococcaceae</taxon>
        <taxon>Kwoniella</taxon>
    </lineage>
</organism>
<feature type="chain" id="PRO_5008341985" evidence="2">
    <location>
        <begin position="19"/>
        <end position="285"/>
    </location>
</feature>
<evidence type="ECO:0000313" key="4">
    <source>
        <dbReference type="EMBL" id="WWC63278.1"/>
    </source>
</evidence>
<dbReference type="RefSeq" id="XP_018261462.1">
    <property type="nucleotide sequence ID" value="XM_018409190.1"/>
</dbReference>
<proteinExistence type="predicted"/>
<dbReference type="InterPro" id="IPR038765">
    <property type="entry name" value="Papain-like_cys_pep_sf"/>
</dbReference>
<dbReference type="VEuPathDB" id="FungiDB:I303_05900"/>
<evidence type="ECO:0000256" key="1">
    <source>
        <dbReference type="SAM" id="MobiDB-lite"/>
    </source>
</evidence>
<accession>A0A1A6A0M5</accession>
<gene>
    <name evidence="3" type="ORF">I303_05900</name>
    <name evidence="4" type="ORF">I303_105878</name>
</gene>
<feature type="region of interest" description="Disordered" evidence="1">
    <location>
        <begin position="82"/>
        <end position="101"/>
    </location>
</feature>
<keyword evidence="2" id="KW-0732">Signal</keyword>
<keyword evidence="5" id="KW-1185">Reference proteome</keyword>
<evidence type="ECO:0000313" key="3">
    <source>
        <dbReference type="EMBL" id="OBR83620.1"/>
    </source>
</evidence>
<name>A0A1A6A0M5_9TREE</name>
<dbReference type="KEGG" id="kdj:28969599"/>
<dbReference type="EMBL" id="CP144536">
    <property type="protein sequence ID" value="WWC63278.1"/>
    <property type="molecule type" value="Genomic_DNA"/>
</dbReference>
<feature type="signal peptide" evidence="2">
    <location>
        <begin position="1"/>
        <end position="18"/>
    </location>
</feature>
<dbReference type="EMBL" id="KI894033">
    <property type="protein sequence ID" value="OBR83620.1"/>
    <property type="molecule type" value="Genomic_DNA"/>
</dbReference>
<evidence type="ECO:0000256" key="2">
    <source>
        <dbReference type="SAM" id="SignalP"/>
    </source>
</evidence>
<dbReference type="SUPFAM" id="SSF54001">
    <property type="entry name" value="Cysteine proteinases"/>
    <property type="match status" value="1"/>
</dbReference>